<feature type="transmembrane region" description="Helical" evidence="1">
    <location>
        <begin position="44"/>
        <end position="64"/>
    </location>
</feature>
<dbReference type="RefSeq" id="WP_327608883.1">
    <property type="nucleotide sequence ID" value="NZ_JARZFX010000013.1"/>
</dbReference>
<protein>
    <submittedName>
        <fullName evidence="2">Uncharacterized protein</fullName>
    </submittedName>
</protein>
<name>A0ABU6KJ36_9BACI</name>
<dbReference type="EMBL" id="JARZFX010000013">
    <property type="protein sequence ID" value="MEC5425338.1"/>
    <property type="molecule type" value="Genomic_DNA"/>
</dbReference>
<feature type="transmembrane region" description="Helical" evidence="1">
    <location>
        <begin position="71"/>
        <end position="91"/>
    </location>
</feature>
<gene>
    <name evidence="2" type="ORF">QGM71_17795</name>
</gene>
<proteinExistence type="predicted"/>
<keyword evidence="1" id="KW-0472">Membrane</keyword>
<keyword evidence="1" id="KW-0812">Transmembrane</keyword>
<accession>A0ABU6KJ36</accession>
<sequence length="121" mass="14034">MRKNRFLFATIIGVIGSLMGLYIWKDYLPEFSGDTIEDWIWILRMKYVIFLYIPSCLALVAVVFRKTHLMLLAFLINLPVVRYIGVEPLIIPDTLPLVYYPLVCYLISTILMINVSSKKNS</sequence>
<dbReference type="Proteomes" id="UP001335737">
    <property type="component" value="Unassembled WGS sequence"/>
</dbReference>
<feature type="transmembrane region" description="Helical" evidence="1">
    <location>
        <begin position="97"/>
        <end position="115"/>
    </location>
</feature>
<evidence type="ECO:0000313" key="2">
    <source>
        <dbReference type="EMBL" id="MEC5425338.1"/>
    </source>
</evidence>
<keyword evidence="3" id="KW-1185">Reference proteome</keyword>
<evidence type="ECO:0000256" key="1">
    <source>
        <dbReference type="SAM" id="Phobius"/>
    </source>
</evidence>
<comment type="caution">
    <text evidence="2">The sequence shown here is derived from an EMBL/GenBank/DDBJ whole genome shotgun (WGS) entry which is preliminary data.</text>
</comment>
<reference evidence="2 3" key="1">
    <citation type="journal article" date="2024" name="Int. J. Syst. Evol. Microbiol.">
        <title>Virgibacillus tibetensis sp. nov., isolated from salt lake on the Tibetan Plateau of China.</title>
        <authorList>
            <person name="Phurbu D."/>
            <person name="Liu Z.-X."/>
            <person name="Wang R."/>
            <person name="Zheng Y.-Y."/>
            <person name="Liu H.-C."/>
            <person name="Zhou Y.-G."/>
            <person name="Yu Y.-J."/>
            <person name="Li A.-H."/>
        </authorList>
    </citation>
    <scope>NUCLEOTIDE SEQUENCE [LARGE SCALE GENOMIC DNA]</scope>
    <source>
        <strain evidence="2 3">C22-A2</strain>
    </source>
</reference>
<evidence type="ECO:0000313" key="3">
    <source>
        <dbReference type="Proteomes" id="UP001335737"/>
    </source>
</evidence>
<organism evidence="2 3">
    <name type="scientific">Virgibacillus tibetensis</name>
    <dbReference type="NCBI Taxonomy" id="3042313"/>
    <lineage>
        <taxon>Bacteria</taxon>
        <taxon>Bacillati</taxon>
        <taxon>Bacillota</taxon>
        <taxon>Bacilli</taxon>
        <taxon>Bacillales</taxon>
        <taxon>Bacillaceae</taxon>
        <taxon>Virgibacillus</taxon>
    </lineage>
</organism>
<keyword evidence="1" id="KW-1133">Transmembrane helix</keyword>
<feature type="transmembrane region" description="Helical" evidence="1">
    <location>
        <begin position="7"/>
        <end position="24"/>
    </location>
</feature>